<keyword evidence="2" id="KW-1185">Reference proteome</keyword>
<sequence>MHEWILVSILVEWAKGTVTIKFDTAEYGLVEVNVSGLVKLYVPQFNEWGSSVVVNEYEGPIDIHGHQFLSIEMQSGDKIELEAKCIIMPF</sequence>
<proteinExistence type="predicted"/>
<gene>
    <name evidence="1" type="ORF">LDJ79_03245</name>
</gene>
<name>A0ABS7YLG4_9VIBR</name>
<protein>
    <submittedName>
        <fullName evidence="1">Uncharacterized protein</fullName>
    </submittedName>
</protein>
<dbReference type="EMBL" id="JAIWIU010000015">
    <property type="protein sequence ID" value="MCA2015110.1"/>
    <property type="molecule type" value="Genomic_DNA"/>
</dbReference>
<evidence type="ECO:0000313" key="1">
    <source>
        <dbReference type="EMBL" id="MCA2015110.1"/>
    </source>
</evidence>
<dbReference type="Proteomes" id="UP001199044">
    <property type="component" value="Unassembled WGS sequence"/>
</dbReference>
<comment type="caution">
    <text evidence="1">The sequence shown here is derived from an EMBL/GenBank/DDBJ whole genome shotgun (WGS) entry which is preliminary data.</text>
</comment>
<organism evidence="1 2">
    <name type="scientific">Vibrio tritonius</name>
    <dbReference type="NCBI Taxonomy" id="1435069"/>
    <lineage>
        <taxon>Bacteria</taxon>
        <taxon>Pseudomonadati</taxon>
        <taxon>Pseudomonadota</taxon>
        <taxon>Gammaproteobacteria</taxon>
        <taxon>Vibrionales</taxon>
        <taxon>Vibrionaceae</taxon>
        <taxon>Vibrio</taxon>
    </lineage>
</organism>
<reference evidence="2" key="1">
    <citation type="submission" date="2023-07" db="EMBL/GenBank/DDBJ databases">
        <title>Molecular identification of indigenous halophilic bacteria isolated from red sea cost, biodegradation of synthetic dyes and assessment of degraded metabolite toxicity.</title>
        <authorList>
            <person name="Chaieb K."/>
            <person name="Altayb H.N."/>
        </authorList>
    </citation>
    <scope>NUCLEOTIDE SEQUENCE [LARGE SCALE GENOMIC DNA]</scope>
    <source>
        <strain evidence="2">K20</strain>
    </source>
</reference>
<accession>A0ABS7YLG4</accession>
<evidence type="ECO:0000313" key="2">
    <source>
        <dbReference type="Proteomes" id="UP001199044"/>
    </source>
</evidence>
<dbReference type="RefSeq" id="WP_225249571.1">
    <property type="nucleotide sequence ID" value="NZ_JAIWIU010000015.1"/>
</dbReference>